<evidence type="ECO:0000259" key="1">
    <source>
        <dbReference type="Pfam" id="PF14534"/>
    </source>
</evidence>
<name>A0ABV8PCA4_9SPHI</name>
<evidence type="ECO:0000313" key="3">
    <source>
        <dbReference type="Proteomes" id="UP001595789"/>
    </source>
</evidence>
<dbReference type="SUPFAM" id="SSF54427">
    <property type="entry name" value="NTF2-like"/>
    <property type="match status" value="1"/>
</dbReference>
<protein>
    <submittedName>
        <fullName evidence="2">Nuclear transport factor 2 family protein</fullName>
    </submittedName>
</protein>
<dbReference type="InterPro" id="IPR032710">
    <property type="entry name" value="NTF2-like_dom_sf"/>
</dbReference>
<comment type="caution">
    <text evidence="2">The sequence shown here is derived from an EMBL/GenBank/DDBJ whole genome shotgun (WGS) entry which is preliminary data.</text>
</comment>
<proteinExistence type="predicted"/>
<gene>
    <name evidence="2" type="ORF">ACFOWA_12150</name>
</gene>
<dbReference type="RefSeq" id="WP_378985475.1">
    <property type="nucleotide sequence ID" value="NZ_JBHSBW010000011.1"/>
</dbReference>
<dbReference type="Gene3D" id="3.10.450.50">
    <property type="match status" value="1"/>
</dbReference>
<dbReference type="Pfam" id="PF14534">
    <property type="entry name" value="DUF4440"/>
    <property type="match status" value="1"/>
</dbReference>
<keyword evidence="3" id="KW-1185">Reference proteome</keyword>
<evidence type="ECO:0000313" key="2">
    <source>
        <dbReference type="EMBL" id="MFC4211941.1"/>
    </source>
</evidence>
<feature type="domain" description="DUF4440" evidence="1">
    <location>
        <begin position="8"/>
        <end position="70"/>
    </location>
</feature>
<sequence>METDLINDTHKKVNAALESKDSTAFETVFAENLEYIQADGKTLTKAEYIADLDKTFRKTKSLQTSQYRIKSSFEHEIFTEKIARKSVIIKPKMIILTNKQTIQTEEVFHWKVMDGEWKVVKVEVILEERY</sequence>
<dbReference type="EMBL" id="JBHSBW010000011">
    <property type="protein sequence ID" value="MFC4211941.1"/>
    <property type="molecule type" value="Genomic_DNA"/>
</dbReference>
<organism evidence="2 3">
    <name type="scientific">Pedobacter lithocola</name>
    <dbReference type="NCBI Taxonomy" id="1908239"/>
    <lineage>
        <taxon>Bacteria</taxon>
        <taxon>Pseudomonadati</taxon>
        <taxon>Bacteroidota</taxon>
        <taxon>Sphingobacteriia</taxon>
        <taxon>Sphingobacteriales</taxon>
        <taxon>Sphingobacteriaceae</taxon>
        <taxon>Pedobacter</taxon>
    </lineage>
</organism>
<dbReference type="Proteomes" id="UP001595789">
    <property type="component" value="Unassembled WGS sequence"/>
</dbReference>
<dbReference type="InterPro" id="IPR027843">
    <property type="entry name" value="DUF4440"/>
</dbReference>
<accession>A0ABV8PCA4</accession>
<reference evidence="3" key="1">
    <citation type="journal article" date="2019" name="Int. J. Syst. Evol. Microbiol.">
        <title>The Global Catalogue of Microorganisms (GCM) 10K type strain sequencing project: providing services to taxonomists for standard genome sequencing and annotation.</title>
        <authorList>
            <consortium name="The Broad Institute Genomics Platform"/>
            <consortium name="The Broad Institute Genome Sequencing Center for Infectious Disease"/>
            <person name="Wu L."/>
            <person name="Ma J."/>
        </authorList>
    </citation>
    <scope>NUCLEOTIDE SEQUENCE [LARGE SCALE GENOMIC DNA]</scope>
    <source>
        <strain evidence="3">CCM 8691</strain>
    </source>
</reference>